<dbReference type="SMART" id="SM00670">
    <property type="entry name" value="PINc"/>
    <property type="match status" value="1"/>
</dbReference>
<dbReference type="Pfam" id="PF01850">
    <property type="entry name" value="PIN"/>
    <property type="match status" value="1"/>
</dbReference>
<evidence type="ECO:0000313" key="3">
    <source>
        <dbReference type="Proteomes" id="UP000677687"/>
    </source>
</evidence>
<dbReference type="InterPro" id="IPR029060">
    <property type="entry name" value="PIN-like_dom_sf"/>
</dbReference>
<dbReference type="Proteomes" id="UP000677687">
    <property type="component" value="Unassembled WGS sequence"/>
</dbReference>
<proteinExistence type="predicted"/>
<accession>A0A8T4KXY4</accession>
<organism evidence="2 3">
    <name type="scientific">Candidatus Iainarchaeum sp</name>
    <dbReference type="NCBI Taxonomy" id="3101447"/>
    <lineage>
        <taxon>Archaea</taxon>
        <taxon>Candidatus Iainarchaeota</taxon>
        <taxon>Candidatus Iainarchaeia</taxon>
        <taxon>Candidatus Iainarchaeales</taxon>
        <taxon>Candidatus Iainarchaeaceae</taxon>
        <taxon>Candidatus Iainarchaeum</taxon>
    </lineage>
</organism>
<reference evidence="2" key="2">
    <citation type="submission" date="2021-05" db="EMBL/GenBank/DDBJ databases">
        <title>Protein family content uncovers lineage relationships and bacterial pathway maintenance mechanisms in DPANN archaea.</title>
        <authorList>
            <person name="Castelle C.J."/>
            <person name="Meheust R."/>
            <person name="Jaffe A.L."/>
            <person name="Seitz K."/>
            <person name="Gong X."/>
            <person name="Baker B.J."/>
            <person name="Banfield J.F."/>
        </authorList>
    </citation>
    <scope>NUCLEOTIDE SEQUENCE</scope>
    <source>
        <strain evidence="2">RIFCSPHIGHO2_01_FULL_AR10_44_11</strain>
    </source>
</reference>
<dbReference type="AlphaFoldDB" id="A0A8T4KXY4"/>
<name>A0A8T4KXY4_9ARCH</name>
<dbReference type="CDD" id="cd09854">
    <property type="entry name" value="PIN_VapC-like"/>
    <property type="match status" value="1"/>
</dbReference>
<feature type="domain" description="PIN" evidence="1">
    <location>
        <begin position="3"/>
        <end position="126"/>
    </location>
</feature>
<reference evidence="2" key="1">
    <citation type="submission" date="2021-03" db="EMBL/GenBank/DDBJ databases">
        <authorList>
            <person name="Jaffe A."/>
        </authorList>
    </citation>
    <scope>NUCLEOTIDE SEQUENCE</scope>
    <source>
        <strain evidence="2">RIFCSPHIGHO2_01_FULL_AR10_44_11</strain>
    </source>
</reference>
<gene>
    <name evidence="2" type="ORF">J4415_03135</name>
</gene>
<dbReference type="SUPFAM" id="SSF88723">
    <property type="entry name" value="PIN domain-like"/>
    <property type="match status" value="1"/>
</dbReference>
<dbReference type="InterPro" id="IPR002716">
    <property type="entry name" value="PIN_dom"/>
</dbReference>
<sequence length="141" mass="16510">MEQLIYIDTNVWIDFWEDRRDNIRPLGEFAFQLLKRVYECKFRVVLSSTVLKEIYFNYPKDIADSIFKDLRACGKYIEVSYDVQDSSKAELLSEKYSLPYDDCLHAVLANKAGAKYIVTRNIKHFENLAGLAEPKMPEELL</sequence>
<dbReference type="EMBL" id="JAGVWD010000045">
    <property type="protein sequence ID" value="MBS3057600.1"/>
    <property type="molecule type" value="Genomic_DNA"/>
</dbReference>
<evidence type="ECO:0000259" key="1">
    <source>
        <dbReference type="SMART" id="SM00670"/>
    </source>
</evidence>
<protein>
    <submittedName>
        <fullName evidence="2">Type II toxin-antitoxin system VapC family toxin</fullName>
    </submittedName>
</protein>
<dbReference type="Gene3D" id="3.40.50.1010">
    <property type="entry name" value="5'-nuclease"/>
    <property type="match status" value="1"/>
</dbReference>
<evidence type="ECO:0000313" key="2">
    <source>
        <dbReference type="EMBL" id="MBS3057600.1"/>
    </source>
</evidence>
<comment type="caution">
    <text evidence="2">The sequence shown here is derived from an EMBL/GenBank/DDBJ whole genome shotgun (WGS) entry which is preliminary data.</text>
</comment>